<dbReference type="InterPro" id="IPR045340">
    <property type="entry name" value="DUF6533"/>
</dbReference>
<feature type="domain" description="DUF6533" evidence="3">
    <location>
        <begin position="21"/>
        <end position="62"/>
    </location>
</feature>
<dbReference type="AlphaFoldDB" id="A0A4Y7SAB9"/>
<evidence type="ECO:0000259" key="3">
    <source>
        <dbReference type="Pfam" id="PF20151"/>
    </source>
</evidence>
<feature type="region of interest" description="Disordered" evidence="1">
    <location>
        <begin position="382"/>
        <end position="409"/>
    </location>
</feature>
<dbReference type="Proteomes" id="UP000298030">
    <property type="component" value="Unassembled WGS sequence"/>
</dbReference>
<feature type="transmembrane region" description="Helical" evidence="2">
    <location>
        <begin position="112"/>
        <end position="133"/>
    </location>
</feature>
<keyword evidence="2" id="KW-1133">Transmembrane helix</keyword>
<gene>
    <name evidence="4" type="ORF">FA13DRAFT_1746367</name>
</gene>
<comment type="caution">
    <text evidence="4">The sequence shown here is derived from an EMBL/GenBank/DDBJ whole genome shotgun (WGS) entry which is preliminary data.</text>
</comment>
<feature type="transmembrane region" description="Helical" evidence="2">
    <location>
        <begin position="182"/>
        <end position="207"/>
    </location>
</feature>
<proteinExistence type="predicted"/>
<evidence type="ECO:0000313" key="4">
    <source>
        <dbReference type="EMBL" id="TEB18203.1"/>
    </source>
</evidence>
<reference evidence="4 5" key="1">
    <citation type="journal article" date="2019" name="Nat. Ecol. Evol.">
        <title>Megaphylogeny resolves global patterns of mushroom evolution.</title>
        <authorList>
            <person name="Varga T."/>
            <person name="Krizsan K."/>
            <person name="Foldi C."/>
            <person name="Dima B."/>
            <person name="Sanchez-Garcia M."/>
            <person name="Sanchez-Ramirez S."/>
            <person name="Szollosi G.J."/>
            <person name="Szarkandi J.G."/>
            <person name="Papp V."/>
            <person name="Albert L."/>
            <person name="Andreopoulos W."/>
            <person name="Angelini C."/>
            <person name="Antonin V."/>
            <person name="Barry K.W."/>
            <person name="Bougher N.L."/>
            <person name="Buchanan P."/>
            <person name="Buyck B."/>
            <person name="Bense V."/>
            <person name="Catcheside P."/>
            <person name="Chovatia M."/>
            <person name="Cooper J."/>
            <person name="Damon W."/>
            <person name="Desjardin D."/>
            <person name="Finy P."/>
            <person name="Geml J."/>
            <person name="Haridas S."/>
            <person name="Hughes K."/>
            <person name="Justo A."/>
            <person name="Karasinski D."/>
            <person name="Kautmanova I."/>
            <person name="Kiss B."/>
            <person name="Kocsube S."/>
            <person name="Kotiranta H."/>
            <person name="LaButti K.M."/>
            <person name="Lechner B.E."/>
            <person name="Liimatainen K."/>
            <person name="Lipzen A."/>
            <person name="Lukacs Z."/>
            <person name="Mihaltcheva S."/>
            <person name="Morgado L.N."/>
            <person name="Niskanen T."/>
            <person name="Noordeloos M.E."/>
            <person name="Ohm R.A."/>
            <person name="Ortiz-Santana B."/>
            <person name="Ovrebo C."/>
            <person name="Racz N."/>
            <person name="Riley R."/>
            <person name="Savchenko A."/>
            <person name="Shiryaev A."/>
            <person name="Soop K."/>
            <person name="Spirin V."/>
            <person name="Szebenyi C."/>
            <person name="Tomsovsky M."/>
            <person name="Tulloss R.E."/>
            <person name="Uehling J."/>
            <person name="Grigoriev I.V."/>
            <person name="Vagvolgyi C."/>
            <person name="Papp T."/>
            <person name="Martin F.M."/>
            <person name="Miettinen O."/>
            <person name="Hibbett D.S."/>
            <person name="Nagy L.G."/>
        </authorList>
    </citation>
    <scope>NUCLEOTIDE SEQUENCE [LARGE SCALE GENOMIC DNA]</scope>
    <source>
        <strain evidence="4 5">FP101781</strain>
    </source>
</reference>
<organism evidence="4 5">
    <name type="scientific">Coprinellus micaceus</name>
    <name type="common">Glistening ink-cap mushroom</name>
    <name type="synonym">Coprinus micaceus</name>
    <dbReference type="NCBI Taxonomy" id="71717"/>
    <lineage>
        <taxon>Eukaryota</taxon>
        <taxon>Fungi</taxon>
        <taxon>Dikarya</taxon>
        <taxon>Basidiomycota</taxon>
        <taxon>Agaricomycotina</taxon>
        <taxon>Agaricomycetes</taxon>
        <taxon>Agaricomycetidae</taxon>
        <taxon>Agaricales</taxon>
        <taxon>Agaricineae</taxon>
        <taxon>Psathyrellaceae</taxon>
        <taxon>Coprinellus</taxon>
    </lineage>
</organism>
<keyword evidence="5" id="KW-1185">Reference proteome</keyword>
<keyword evidence="2" id="KW-0812">Transmembrane</keyword>
<keyword evidence="2" id="KW-0472">Membrane</keyword>
<feature type="transmembrane region" description="Helical" evidence="2">
    <location>
        <begin position="82"/>
        <end position="100"/>
    </location>
</feature>
<feature type="transmembrane region" description="Helical" evidence="2">
    <location>
        <begin position="51"/>
        <end position="70"/>
    </location>
</feature>
<protein>
    <recommendedName>
        <fullName evidence="3">DUF6533 domain-containing protein</fullName>
    </recommendedName>
</protein>
<sequence>MELSSPPPSLNISWLQSNVQYSSLTILAFDYALTFGDEFEYIWKERWRMGTFLYFFCRYAVLSNTIFAIFDALDNLKDRVRGFFSSYFIISLKPLSVWGLRTYAIYGQSKKLLALLGTLALACLACDITQIPFSQCLGVATNVLTLAFVLITSGFATAHVWTSFRHRDNILVGRKKSLESIIFRQGLLYLLAVVVFYTAALCLNFTAFKARDRALTQGSASTEYRLECYEVLHRLLNALKLPVPCLLTARFILRLRKWQRHRQELSQLTGFPPITPLAQASGQSHGANDLSLTPPETTRREPRVCELRELGEDIGPRPSSGFPSLDWFKDYEWDWDRLDREELEERWKGALEEMYQSGEAGPLRRTSSLYVCHEAPDDIESCISDSDDIPDPNLGQSRHTVFPTKSTES</sequence>
<evidence type="ECO:0000313" key="5">
    <source>
        <dbReference type="Proteomes" id="UP000298030"/>
    </source>
</evidence>
<name>A0A4Y7SAB9_COPMI</name>
<accession>A0A4Y7SAB9</accession>
<dbReference type="Pfam" id="PF20151">
    <property type="entry name" value="DUF6533"/>
    <property type="match status" value="1"/>
</dbReference>
<feature type="compositionally biased region" description="Polar residues" evidence="1">
    <location>
        <begin position="394"/>
        <end position="409"/>
    </location>
</feature>
<evidence type="ECO:0000256" key="1">
    <source>
        <dbReference type="SAM" id="MobiDB-lite"/>
    </source>
</evidence>
<dbReference type="OrthoDB" id="3242409at2759"/>
<feature type="transmembrane region" description="Helical" evidence="2">
    <location>
        <begin position="139"/>
        <end position="161"/>
    </location>
</feature>
<dbReference type="EMBL" id="QPFP01000281">
    <property type="protein sequence ID" value="TEB18203.1"/>
    <property type="molecule type" value="Genomic_DNA"/>
</dbReference>
<evidence type="ECO:0000256" key="2">
    <source>
        <dbReference type="SAM" id="Phobius"/>
    </source>
</evidence>